<dbReference type="Proteomes" id="UP000229730">
    <property type="component" value="Unassembled WGS sequence"/>
</dbReference>
<feature type="region of interest" description="Disordered" evidence="1">
    <location>
        <begin position="137"/>
        <end position="156"/>
    </location>
</feature>
<accession>A0A2G4YV81</accession>
<dbReference type="RefSeq" id="WP_099471801.1">
    <property type="nucleotide sequence ID" value="NZ_CP041025.1"/>
</dbReference>
<evidence type="ECO:0000313" key="2">
    <source>
        <dbReference type="EMBL" id="PHZ86217.1"/>
    </source>
</evidence>
<dbReference type="EMBL" id="PDEM01000009">
    <property type="protein sequence ID" value="PHZ86217.1"/>
    <property type="molecule type" value="Genomic_DNA"/>
</dbReference>
<evidence type="ECO:0000256" key="1">
    <source>
        <dbReference type="SAM" id="MobiDB-lite"/>
    </source>
</evidence>
<sequence>MNEKKFLKLWLSFAALLFCGIMGFNYVIDPYLLYGHHDLKGLNRIKPKAGTHSLQSKIHAAHRMAPDVLIVGNSRPEMGLNPAHSYFIDHNLQAFNLGQPGSGLSVQYGYALDILRDHDIKQVLISVDFLDFVTSADSTTDPRTWPPAPSDADKRRKYHWDGTENNAYFLQSLKDHYFPLIALSTFWDSLTTVANQTPSSSNLLANGFNPAGDMRHATTHEGVKALFGQKIPQVYNSFTMRKWQTDTPGYTGSPDLSKLQFLLRYLNNHNIETKVFINPYHINYLDIIDQAGLTSEFWLWKKRLVTLVAQTSTKDTITLWDFSDPTDYIAEPILKAGRTPLKWFWEPAHYSQALGDLMLDRMLGKPGTGPTDFGHPLTMENFARHQAAYKNKLEAYHQRDPEEYSHLTAQLPKRDKD</sequence>
<name>A0A2G4YV81_9PROT</name>
<dbReference type="InParanoid" id="A0A2G4YV81"/>
<comment type="caution">
    <text evidence="2">The sequence shown here is derived from an EMBL/GenBank/DDBJ whole genome shotgun (WGS) entry which is preliminary data.</text>
</comment>
<dbReference type="AlphaFoldDB" id="A0A2G4YV81"/>
<protein>
    <submittedName>
        <fullName evidence="2">Uncharacterized protein</fullName>
    </submittedName>
</protein>
<proteinExistence type="predicted"/>
<evidence type="ECO:0000313" key="3">
    <source>
        <dbReference type="Proteomes" id="UP000229730"/>
    </source>
</evidence>
<gene>
    <name evidence="2" type="ORF">CRD36_06010</name>
</gene>
<reference evidence="2 3" key="1">
    <citation type="submission" date="2017-10" db="EMBL/GenBank/DDBJ databases">
        <title>Frigbacter circumglobatus gen. nov. sp. nov., isolated from sediment cultured in situ.</title>
        <authorList>
            <person name="Zhao Z."/>
        </authorList>
    </citation>
    <scope>NUCLEOTIDE SEQUENCE [LARGE SCALE GENOMIC DNA]</scope>
    <source>
        <strain evidence="2 3">ZYL</strain>
    </source>
</reference>
<organism evidence="2 3">
    <name type="scientific">Paremcibacter congregatus</name>
    <dbReference type="NCBI Taxonomy" id="2043170"/>
    <lineage>
        <taxon>Bacteria</taxon>
        <taxon>Pseudomonadati</taxon>
        <taxon>Pseudomonadota</taxon>
        <taxon>Alphaproteobacteria</taxon>
        <taxon>Emcibacterales</taxon>
        <taxon>Emcibacteraceae</taxon>
        <taxon>Paremcibacter</taxon>
    </lineage>
</organism>
<keyword evidence="3" id="KW-1185">Reference proteome</keyword>
<dbReference type="OrthoDB" id="7324894at2"/>